<dbReference type="Proteomes" id="UP001148018">
    <property type="component" value="Unassembled WGS sequence"/>
</dbReference>
<evidence type="ECO:0000256" key="4">
    <source>
        <dbReference type="ARBA" id="ARBA00022517"/>
    </source>
</evidence>
<evidence type="ECO:0000256" key="18">
    <source>
        <dbReference type="SAM" id="MobiDB-lite"/>
    </source>
</evidence>
<evidence type="ECO:0000256" key="17">
    <source>
        <dbReference type="PROSITE-ProRule" id="PRU00042"/>
    </source>
</evidence>
<dbReference type="SMART" id="SM00355">
    <property type="entry name" value="ZnF_C2H2"/>
    <property type="match status" value="9"/>
</dbReference>
<sequence>MGERLQSTKPFICSFFDCKASFVKSWKLEAHLCEHTGLKPFPCLDCDRNFCTGYQLNRHQRTHSGDKPYACKADGCVEAFATPSSMKNHMVKTHQNQGKLYKCDQPSCGKDFNKKYLLRAHAYEHTKVLPFQCTFTNCTKEFPSRATLKKHDKIHKGYPCDVDGCPFQGNFWSEYLTHRKEHKVKSQCDKCQKQFNNGRFLHLHDLHVHLGVKKALLCPHECGKTFTRQFHRESHVLSEHDGTKAFSCGSPNCSKAFAMKESLWRHSVVHDPKRTKMTKLQSKTNKPSVKPATSAEKQTPASGKPTTDARRLAAKLARTKLSDS</sequence>
<dbReference type="InterPro" id="IPR051061">
    <property type="entry name" value="Zinc_finger_trans_reg"/>
</dbReference>
<feature type="compositionally biased region" description="Polar residues" evidence="18">
    <location>
        <begin position="295"/>
        <end position="305"/>
    </location>
</feature>
<evidence type="ECO:0000256" key="16">
    <source>
        <dbReference type="ARBA" id="ARBA00069242"/>
    </source>
</evidence>
<keyword evidence="7 17" id="KW-0863">Zinc-finger</keyword>
<keyword evidence="14" id="KW-0539">Nucleus</keyword>
<evidence type="ECO:0000313" key="20">
    <source>
        <dbReference type="EMBL" id="KAJ3611001.1"/>
    </source>
</evidence>
<dbReference type="EMBL" id="JANIIK010000037">
    <property type="protein sequence ID" value="KAJ3611001.1"/>
    <property type="molecule type" value="Genomic_DNA"/>
</dbReference>
<feature type="domain" description="C2H2-type" evidence="19">
    <location>
        <begin position="11"/>
        <end position="40"/>
    </location>
</feature>
<keyword evidence="8" id="KW-0862">Zinc</keyword>
<organism evidence="20 21">
    <name type="scientific">Muraenolepis orangiensis</name>
    <name type="common">Patagonian moray cod</name>
    <dbReference type="NCBI Taxonomy" id="630683"/>
    <lineage>
        <taxon>Eukaryota</taxon>
        <taxon>Metazoa</taxon>
        <taxon>Chordata</taxon>
        <taxon>Craniata</taxon>
        <taxon>Vertebrata</taxon>
        <taxon>Euteleostomi</taxon>
        <taxon>Actinopterygii</taxon>
        <taxon>Neopterygii</taxon>
        <taxon>Teleostei</taxon>
        <taxon>Neoteleostei</taxon>
        <taxon>Acanthomorphata</taxon>
        <taxon>Zeiogadaria</taxon>
        <taxon>Gadariae</taxon>
        <taxon>Gadiformes</taxon>
        <taxon>Muraenolepidoidei</taxon>
        <taxon>Muraenolepididae</taxon>
        <taxon>Muraenolepis</taxon>
    </lineage>
</organism>
<dbReference type="InterPro" id="IPR036236">
    <property type="entry name" value="Znf_C2H2_sf"/>
</dbReference>
<feature type="domain" description="C2H2-type" evidence="19">
    <location>
        <begin position="41"/>
        <end position="68"/>
    </location>
</feature>
<feature type="domain" description="C2H2-type" evidence="19">
    <location>
        <begin position="69"/>
        <end position="99"/>
    </location>
</feature>
<dbReference type="PROSITE" id="PS00028">
    <property type="entry name" value="ZINC_FINGER_C2H2_1"/>
    <property type="match status" value="8"/>
</dbReference>
<dbReference type="Pfam" id="PF22110">
    <property type="entry name" value="TFIIIA_zf-C2H2"/>
    <property type="match status" value="1"/>
</dbReference>
<feature type="domain" description="C2H2-type" evidence="19">
    <location>
        <begin position="131"/>
        <end position="157"/>
    </location>
</feature>
<dbReference type="GO" id="GO:0003677">
    <property type="term" value="F:DNA binding"/>
    <property type="evidence" value="ECO:0007669"/>
    <property type="project" value="UniProtKB-KW"/>
</dbReference>
<dbReference type="PANTHER" id="PTHR46179:SF1">
    <property type="entry name" value="TRANSCRIPTION FACTOR IIIA"/>
    <property type="match status" value="1"/>
</dbReference>
<dbReference type="FunFam" id="3.30.160.60:FF:000063">
    <property type="entry name" value="Wilms tumor 1-KTS isoform"/>
    <property type="match status" value="1"/>
</dbReference>
<keyword evidence="3" id="KW-1017">Isopeptide bond</keyword>
<evidence type="ECO:0000256" key="5">
    <source>
        <dbReference type="ARBA" id="ARBA00022723"/>
    </source>
</evidence>
<evidence type="ECO:0000256" key="15">
    <source>
        <dbReference type="ARBA" id="ARBA00040434"/>
    </source>
</evidence>
<evidence type="ECO:0000256" key="10">
    <source>
        <dbReference type="ARBA" id="ARBA00022884"/>
    </source>
</evidence>
<evidence type="ECO:0000256" key="8">
    <source>
        <dbReference type="ARBA" id="ARBA00022833"/>
    </source>
</evidence>
<dbReference type="PANTHER" id="PTHR46179">
    <property type="entry name" value="ZINC FINGER PROTEIN"/>
    <property type="match status" value="1"/>
</dbReference>
<dbReference type="GO" id="GO:0042254">
    <property type="term" value="P:ribosome biogenesis"/>
    <property type="evidence" value="ECO:0007669"/>
    <property type="project" value="UniProtKB-KW"/>
</dbReference>
<dbReference type="Gene3D" id="3.30.160.60">
    <property type="entry name" value="Classic Zinc Finger"/>
    <property type="match status" value="7"/>
</dbReference>
<evidence type="ECO:0000313" key="21">
    <source>
        <dbReference type="Proteomes" id="UP001148018"/>
    </source>
</evidence>
<keyword evidence="21" id="KW-1185">Reference proteome</keyword>
<keyword evidence="9" id="KW-0832">Ubl conjugation</keyword>
<feature type="domain" description="C2H2-type" evidence="19">
    <location>
        <begin position="216"/>
        <end position="245"/>
    </location>
</feature>
<feature type="compositionally biased region" description="Polar residues" evidence="18">
    <location>
        <begin position="278"/>
        <end position="287"/>
    </location>
</feature>
<feature type="region of interest" description="Disordered" evidence="18">
    <location>
        <begin position="270"/>
        <end position="309"/>
    </location>
</feature>
<evidence type="ECO:0000256" key="1">
    <source>
        <dbReference type="ARBA" id="ARBA00004604"/>
    </source>
</evidence>
<dbReference type="InterPro" id="IPR013087">
    <property type="entry name" value="Znf_C2H2_type"/>
</dbReference>
<comment type="caution">
    <text evidence="20">The sequence shown here is derived from an EMBL/GenBank/DDBJ whole genome shotgun (WGS) entry which is preliminary data.</text>
</comment>
<accession>A0A9Q0EPU0</accession>
<proteinExistence type="predicted"/>
<dbReference type="Pfam" id="PF00096">
    <property type="entry name" value="zf-C2H2"/>
    <property type="match status" value="1"/>
</dbReference>
<dbReference type="InterPro" id="IPR054599">
    <property type="entry name" value="TFIIIA_Zfn-C2H2"/>
</dbReference>
<keyword evidence="12" id="KW-0238">DNA-binding</keyword>
<dbReference type="GO" id="GO:0005730">
    <property type="term" value="C:nucleolus"/>
    <property type="evidence" value="ECO:0007669"/>
    <property type="project" value="UniProtKB-SubCell"/>
</dbReference>
<gene>
    <name evidence="20" type="ORF">NHX12_021017</name>
</gene>
<keyword evidence="6" id="KW-0677">Repeat</keyword>
<keyword evidence="4" id="KW-0690">Ribosome biogenesis</keyword>
<keyword evidence="10" id="KW-0694">RNA-binding</keyword>
<feature type="domain" description="C2H2-type" evidence="19">
    <location>
        <begin position="101"/>
        <end position="130"/>
    </location>
</feature>
<dbReference type="GO" id="GO:0005654">
    <property type="term" value="C:nucleoplasm"/>
    <property type="evidence" value="ECO:0007669"/>
    <property type="project" value="UniProtKB-SubCell"/>
</dbReference>
<evidence type="ECO:0000256" key="9">
    <source>
        <dbReference type="ARBA" id="ARBA00022843"/>
    </source>
</evidence>
<dbReference type="OrthoDB" id="2687452at2759"/>
<evidence type="ECO:0000256" key="14">
    <source>
        <dbReference type="ARBA" id="ARBA00023242"/>
    </source>
</evidence>
<evidence type="ECO:0000256" key="12">
    <source>
        <dbReference type="ARBA" id="ARBA00023125"/>
    </source>
</evidence>
<keyword evidence="11" id="KW-0805">Transcription regulation</keyword>
<dbReference type="GO" id="GO:0003723">
    <property type="term" value="F:RNA binding"/>
    <property type="evidence" value="ECO:0007669"/>
    <property type="project" value="UniProtKB-KW"/>
</dbReference>
<name>A0A9Q0EPU0_9TELE</name>
<evidence type="ECO:0000256" key="11">
    <source>
        <dbReference type="ARBA" id="ARBA00023015"/>
    </source>
</evidence>
<evidence type="ECO:0000256" key="13">
    <source>
        <dbReference type="ARBA" id="ARBA00023163"/>
    </source>
</evidence>
<dbReference type="PROSITE" id="PS50157">
    <property type="entry name" value="ZINC_FINGER_C2H2_2"/>
    <property type="match status" value="8"/>
</dbReference>
<keyword evidence="13" id="KW-0804">Transcription</keyword>
<evidence type="ECO:0000259" key="19">
    <source>
        <dbReference type="PROSITE" id="PS50157"/>
    </source>
</evidence>
<dbReference type="SUPFAM" id="SSF57667">
    <property type="entry name" value="beta-beta-alpha zinc fingers"/>
    <property type="match status" value="5"/>
</dbReference>
<reference evidence="20" key="1">
    <citation type="submission" date="2022-07" db="EMBL/GenBank/DDBJ databases">
        <title>Chromosome-level genome of Muraenolepis orangiensis.</title>
        <authorList>
            <person name="Kim J."/>
        </authorList>
    </citation>
    <scope>NUCLEOTIDE SEQUENCE</scope>
    <source>
        <strain evidence="20">KU_S4_2022</strain>
        <tissue evidence="20">Muscle</tissue>
    </source>
</reference>
<evidence type="ECO:0000256" key="6">
    <source>
        <dbReference type="ARBA" id="ARBA00022737"/>
    </source>
</evidence>
<keyword evidence="5" id="KW-0479">Metal-binding</keyword>
<evidence type="ECO:0000256" key="7">
    <source>
        <dbReference type="ARBA" id="ARBA00022771"/>
    </source>
</evidence>
<evidence type="ECO:0000256" key="3">
    <source>
        <dbReference type="ARBA" id="ARBA00022499"/>
    </source>
</evidence>
<feature type="domain" description="C2H2-type" evidence="19">
    <location>
        <begin position="186"/>
        <end position="214"/>
    </location>
</feature>
<dbReference type="AlphaFoldDB" id="A0A9Q0EPU0"/>
<dbReference type="GO" id="GO:0008270">
    <property type="term" value="F:zinc ion binding"/>
    <property type="evidence" value="ECO:0007669"/>
    <property type="project" value="UniProtKB-KW"/>
</dbReference>
<comment type="subcellular location">
    <subcellularLocation>
        <location evidence="1">Nucleus</location>
        <location evidence="1">Nucleolus</location>
    </subcellularLocation>
    <subcellularLocation>
        <location evidence="2">Nucleus</location>
        <location evidence="2">Nucleoplasm</location>
    </subcellularLocation>
</comment>
<feature type="domain" description="C2H2-type" evidence="19">
    <location>
        <begin position="246"/>
        <end position="275"/>
    </location>
</feature>
<protein>
    <recommendedName>
        <fullName evidence="15">Transcription factor IIIA</fullName>
    </recommendedName>
    <alternativeName>
        <fullName evidence="16">Wilms tumor protein homolog</fullName>
    </alternativeName>
</protein>
<evidence type="ECO:0000256" key="2">
    <source>
        <dbReference type="ARBA" id="ARBA00004642"/>
    </source>
</evidence>